<dbReference type="Gene3D" id="3.30.1050.10">
    <property type="entry name" value="SCP2 sterol-binding domain"/>
    <property type="match status" value="1"/>
</dbReference>
<comment type="caution">
    <text evidence="2">The sequence shown here is derived from an EMBL/GenBank/DDBJ whole genome shotgun (WGS) entry which is preliminary data.</text>
</comment>
<organism evidence="2">
    <name type="scientific">bioreactor metagenome</name>
    <dbReference type="NCBI Taxonomy" id="1076179"/>
    <lineage>
        <taxon>unclassified sequences</taxon>
        <taxon>metagenomes</taxon>
        <taxon>ecological metagenomes</taxon>
    </lineage>
</organism>
<accession>A0A645H4M5</accession>
<dbReference type="EMBL" id="VSSQ01086748">
    <property type="protein sequence ID" value="MPN33957.1"/>
    <property type="molecule type" value="Genomic_DNA"/>
</dbReference>
<gene>
    <name evidence="2" type="ORF">SDC9_181449</name>
</gene>
<evidence type="ECO:0000259" key="1">
    <source>
        <dbReference type="Pfam" id="PF13530"/>
    </source>
</evidence>
<dbReference type="InterPro" id="IPR036527">
    <property type="entry name" value="SCP2_sterol-bd_dom_sf"/>
</dbReference>
<sequence length="111" mass="12434">MTRVCNLRILEQMTYPQLSEGQICLQIHDDFLPELTQLCVLSITNGKGRFEPFHTTALSAELNCAELAQLVFGFSCAEQLASQGLLKADNRSLAFLQKILPLQQNFMSEEA</sequence>
<protein>
    <recommendedName>
        <fullName evidence="1">Enhanced intracellular survival protein domain-containing protein</fullName>
    </recommendedName>
</protein>
<evidence type="ECO:0000313" key="2">
    <source>
        <dbReference type="EMBL" id="MPN33957.1"/>
    </source>
</evidence>
<dbReference type="AlphaFoldDB" id="A0A645H4M5"/>
<feature type="domain" description="Enhanced intracellular survival protein" evidence="1">
    <location>
        <begin position="8"/>
        <end position="107"/>
    </location>
</feature>
<dbReference type="Pfam" id="PF13530">
    <property type="entry name" value="SCP2_2"/>
    <property type="match status" value="1"/>
</dbReference>
<dbReference type="InterPro" id="IPR025559">
    <property type="entry name" value="Eis_dom"/>
</dbReference>
<reference evidence="2" key="1">
    <citation type="submission" date="2019-08" db="EMBL/GenBank/DDBJ databases">
        <authorList>
            <person name="Kucharzyk K."/>
            <person name="Murdoch R.W."/>
            <person name="Higgins S."/>
            <person name="Loffler F."/>
        </authorList>
    </citation>
    <scope>NUCLEOTIDE SEQUENCE</scope>
</reference>
<dbReference type="SUPFAM" id="SSF55718">
    <property type="entry name" value="SCP-like"/>
    <property type="match status" value="1"/>
</dbReference>
<proteinExistence type="predicted"/>
<name>A0A645H4M5_9ZZZZ</name>